<dbReference type="EMBL" id="JAUJDW010000056">
    <property type="protein sequence ID" value="KAK0645212.1"/>
    <property type="molecule type" value="Genomic_DNA"/>
</dbReference>
<evidence type="ECO:0000313" key="3">
    <source>
        <dbReference type="Proteomes" id="UP001175001"/>
    </source>
</evidence>
<dbReference type="InterPro" id="IPR001810">
    <property type="entry name" value="F-box_dom"/>
</dbReference>
<accession>A0AA39Y377</accession>
<dbReference type="AlphaFoldDB" id="A0AA39Y377"/>
<comment type="caution">
    <text evidence="2">The sequence shown here is derived from an EMBL/GenBank/DDBJ whole genome shotgun (WGS) entry which is preliminary data.</text>
</comment>
<evidence type="ECO:0000259" key="1">
    <source>
        <dbReference type="PROSITE" id="PS50181"/>
    </source>
</evidence>
<sequence>MVRKVISSGELKRPGHTKTPLDLEARVRHDPFANIPYDILYNITALLPSDSVLNLNKASWFVHTCLLNNNAFWKQRLREHTPWFHKLRSLIDDATTPPEGCDYRALFLWLYAQTRPRLWMSGPFMALANRRRLWGVCEQIADHYHQAKQRQRPPQADDDESNETCAQLIKNHANTPRMPIVAYPPPGPDAETMSTVFIRSSAELDAPFALFEAFWAYDRTAGVRNGTSNGSLVGLAMTFDGCRRLFGRDDSAEGVSRETCLIVNPAQIGGLVLHIDPIVNKSRTWTTSVKGILDGMVGSLGLLQCARPPMDDFSLAPAPLSPEPNPISEETRNLHICQDLLWKCELFVDHEYGIWNHPSIRAWFPPSDPPRQSHAAAPADVIPHEVVLLAKRHPADLQKLQRLSGTVTAANDVLDAAINRAATSTTTMHHHARALRGAYATFDSDDNGLLSCNVHAGTKVRLGNDIDWKKELVEMDIDGPGGEVVDRVDVSGAVDCPLSVKVSWAVRCFAAGGGHGFC</sequence>
<organism evidence="2 3">
    <name type="scientific">Lasiodiplodia hormozganensis</name>
    <dbReference type="NCBI Taxonomy" id="869390"/>
    <lineage>
        <taxon>Eukaryota</taxon>
        <taxon>Fungi</taxon>
        <taxon>Dikarya</taxon>
        <taxon>Ascomycota</taxon>
        <taxon>Pezizomycotina</taxon>
        <taxon>Dothideomycetes</taxon>
        <taxon>Dothideomycetes incertae sedis</taxon>
        <taxon>Botryosphaeriales</taxon>
        <taxon>Botryosphaeriaceae</taxon>
        <taxon>Lasiodiplodia</taxon>
    </lineage>
</organism>
<feature type="domain" description="F-box" evidence="1">
    <location>
        <begin position="29"/>
        <end position="76"/>
    </location>
</feature>
<proteinExistence type="predicted"/>
<dbReference type="PROSITE" id="PS50181">
    <property type="entry name" value="FBOX"/>
    <property type="match status" value="1"/>
</dbReference>
<protein>
    <recommendedName>
        <fullName evidence="1">F-box domain-containing protein</fullName>
    </recommendedName>
</protein>
<dbReference type="SUPFAM" id="SSF81383">
    <property type="entry name" value="F-box domain"/>
    <property type="match status" value="1"/>
</dbReference>
<evidence type="ECO:0000313" key="2">
    <source>
        <dbReference type="EMBL" id="KAK0645212.1"/>
    </source>
</evidence>
<keyword evidence="3" id="KW-1185">Reference proteome</keyword>
<reference evidence="2" key="1">
    <citation type="submission" date="2023-06" db="EMBL/GenBank/DDBJ databases">
        <title>Multi-omics analyses reveal the molecular pathogenesis toolkit of Lasiodiplodia hormozganensis, a cross-kingdom pathogen.</title>
        <authorList>
            <person name="Felix C."/>
            <person name="Meneses R."/>
            <person name="Goncalves M.F.M."/>
            <person name="Tilleman L."/>
            <person name="Duarte A.S."/>
            <person name="Jorrin-Novo J.V."/>
            <person name="Van De Peer Y."/>
            <person name="Deforce D."/>
            <person name="Van Nieuwerburgh F."/>
            <person name="Esteves A.C."/>
            <person name="Alves A."/>
        </authorList>
    </citation>
    <scope>NUCLEOTIDE SEQUENCE</scope>
    <source>
        <strain evidence="2">CBS 339.90</strain>
    </source>
</reference>
<gene>
    <name evidence="2" type="ORF">DIS24_g8091</name>
</gene>
<dbReference type="InterPro" id="IPR036047">
    <property type="entry name" value="F-box-like_dom_sf"/>
</dbReference>
<dbReference type="Proteomes" id="UP001175001">
    <property type="component" value="Unassembled WGS sequence"/>
</dbReference>
<name>A0AA39Y377_9PEZI</name>